<dbReference type="Gene3D" id="3.10.10.10">
    <property type="entry name" value="HIV Type 1 Reverse Transcriptase, subunit A, domain 1"/>
    <property type="match status" value="1"/>
</dbReference>
<feature type="domain" description="Integrase catalytic" evidence="11">
    <location>
        <begin position="517"/>
        <end position="686"/>
    </location>
</feature>
<evidence type="ECO:0000256" key="9">
    <source>
        <dbReference type="SAM" id="MobiDB-lite"/>
    </source>
</evidence>
<comment type="caution">
    <text evidence="12">The sequence shown here is derived from an EMBL/GenBank/DDBJ whole genome shotgun (WGS) entry which is preliminary data.</text>
</comment>
<dbReference type="FunFam" id="1.10.340.70:FF:000006">
    <property type="entry name" value="Retrovirus-related Pol polyprotein from transposon 297-like Protein"/>
    <property type="match status" value="1"/>
</dbReference>
<evidence type="ECO:0000256" key="6">
    <source>
        <dbReference type="ARBA" id="ARBA00022801"/>
    </source>
</evidence>
<dbReference type="Pfam" id="PF00665">
    <property type="entry name" value="rve"/>
    <property type="match status" value="1"/>
</dbReference>
<evidence type="ECO:0000256" key="3">
    <source>
        <dbReference type="ARBA" id="ARBA00022695"/>
    </source>
</evidence>
<accession>A0AAV2TWN5</accession>
<keyword evidence="8" id="KW-0511">Multifunctional enzyme</keyword>
<dbReference type="InterPro" id="IPR001584">
    <property type="entry name" value="Integrase_cat-core"/>
</dbReference>
<evidence type="ECO:0000256" key="8">
    <source>
        <dbReference type="ARBA" id="ARBA00023268"/>
    </source>
</evidence>
<dbReference type="EMBL" id="CAXLJL010000823">
    <property type="protein sequence ID" value="CAL5141252.1"/>
    <property type="molecule type" value="Genomic_DNA"/>
</dbReference>
<keyword evidence="3" id="KW-0548">Nucleotidyltransferase</keyword>
<name>A0AAV2TWN5_CALDB</name>
<dbReference type="GO" id="GO:0006508">
    <property type="term" value="P:proteolysis"/>
    <property type="evidence" value="ECO:0007669"/>
    <property type="project" value="UniProtKB-KW"/>
</dbReference>
<dbReference type="SUPFAM" id="SSF53098">
    <property type="entry name" value="Ribonuclease H-like"/>
    <property type="match status" value="1"/>
</dbReference>
<dbReference type="Gene3D" id="1.10.340.70">
    <property type="match status" value="1"/>
</dbReference>
<evidence type="ECO:0000256" key="1">
    <source>
        <dbReference type="ARBA" id="ARBA00022670"/>
    </source>
</evidence>
<dbReference type="InterPro" id="IPR000477">
    <property type="entry name" value="RT_dom"/>
</dbReference>
<dbReference type="GO" id="GO:0004519">
    <property type="term" value="F:endonuclease activity"/>
    <property type="evidence" value="ECO:0007669"/>
    <property type="project" value="UniProtKB-KW"/>
</dbReference>
<dbReference type="InterPro" id="IPR041588">
    <property type="entry name" value="Integrase_H2C2"/>
</dbReference>
<dbReference type="PANTHER" id="PTHR37984:SF5">
    <property type="entry name" value="PROTEIN NYNRIN-LIKE"/>
    <property type="match status" value="1"/>
</dbReference>
<keyword evidence="6" id="KW-0378">Hydrolase</keyword>
<keyword evidence="7" id="KW-0695">RNA-directed DNA polymerase</keyword>
<dbReference type="Pfam" id="PF17919">
    <property type="entry name" value="RT_RNaseH_2"/>
    <property type="match status" value="1"/>
</dbReference>
<dbReference type="PROSITE" id="PS50878">
    <property type="entry name" value="RT_POL"/>
    <property type="match status" value="1"/>
</dbReference>
<organism evidence="12 13">
    <name type="scientific">Calicophoron daubneyi</name>
    <name type="common">Rumen fluke</name>
    <name type="synonym">Paramphistomum daubneyi</name>
    <dbReference type="NCBI Taxonomy" id="300641"/>
    <lineage>
        <taxon>Eukaryota</taxon>
        <taxon>Metazoa</taxon>
        <taxon>Spiralia</taxon>
        <taxon>Lophotrochozoa</taxon>
        <taxon>Platyhelminthes</taxon>
        <taxon>Trematoda</taxon>
        <taxon>Digenea</taxon>
        <taxon>Plagiorchiida</taxon>
        <taxon>Pronocephalata</taxon>
        <taxon>Paramphistomoidea</taxon>
        <taxon>Paramphistomidae</taxon>
        <taxon>Calicophoron</taxon>
    </lineage>
</organism>
<reference evidence="12" key="1">
    <citation type="submission" date="2024-06" db="EMBL/GenBank/DDBJ databases">
        <authorList>
            <person name="Liu X."/>
            <person name="Lenzi L."/>
            <person name="Haldenby T S."/>
            <person name="Uol C."/>
        </authorList>
    </citation>
    <scope>NUCLEOTIDE SEQUENCE</scope>
</reference>
<sequence length="844" mass="94578">MLDLGIIRPSNSPWASPLHMAPKKSGTDWRPCGDYRALNNATTPDRYPIPHIQDITATLSGQQVFSKIDLVRAYNQIPMAPEDIPKTAVITPFGLFEFLRMPFGLSNAAQSFQRFMDQVCQGLEGVYVYLDDVLVASPNQEEHVKHLRALFDRLAQHGVTVNAAKCTFGQREIDFLGHHISPAGIAPRAEQIQAILDYPEPTTLRQVQQFHGLVNFYRRFIPHCASLIQPLTDLLRGPPRKFTFPDTARQAFHVLKAALAGVTRVTHYQPEAPVSLTTDASDKAVGAVLQQFVNHAWEPLAFFSRRLRPTESRYSTFGRELLAVYLAIRHFRHILEGRPFTVFTDHKPLVAAIRSSSDKYTPREIRHLDYITQFTSDIRHVSGDRNPVADALSRINSLSSTFTIDLQAMANAQLTDSELPAWHASSLKIRSFPLHTTDGTILCDVSRDAPRPVVPLTFRKTVFNVLHGLSHPGVRATVKLITSRFVWPNVDRDVRNWARSCIRCQKAKITRHTKSALGSFPIPDARFRHVHADLVGPLPPSRGFIYLLTCIDRFSRWADAIPLPDCTSETTARAFLERWVTQFGCPKVVTTDRGAHFAGTFDDLLNTLGCRHIYTTAFHPQGNGIIERFHRQLKAALKAHENPAWQEALPLLGIHATVKSDLGVSPAELALGCTLRLPGELVAPQALTAIDYGDYAQRLAAHMRALPPATTRHQVTPTHVSPHLSTCSHVFVRVDNVRRPLQAPYTGPFKVVARNDKFFTIERNGRTESIAIDRLKVAFMEEANQQPCITTDDTNHPASQQASTSTSPLPQNTIQPETDQATTATRSGRRSHRPVRFSDYVQYY</sequence>
<dbReference type="InterPro" id="IPR043128">
    <property type="entry name" value="Rev_trsase/Diguanyl_cyclase"/>
</dbReference>
<keyword evidence="4" id="KW-0540">Nuclease</keyword>
<dbReference type="GO" id="GO:0015074">
    <property type="term" value="P:DNA integration"/>
    <property type="evidence" value="ECO:0007669"/>
    <property type="project" value="InterPro"/>
</dbReference>
<evidence type="ECO:0000256" key="5">
    <source>
        <dbReference type="ARBA" id="ARBA00022759"/>
    </source>
</evidence>
<dbReference type="InterPro" id="IPR050951">
    <property type="entry name" value="Retrovirus_Pol_polyprotein"/>
</dbReference>
<dbReference type="GO" id="GO:0008233">
    <property type="term" value="F:peptidase activity"/>
    <property type="evidence" value="ECO:0007669"/>
    <property type="project" value="UniProtKB-KW"/>
</dbReference>
<proteinExistence type="predicted"/>
<dbReference type="CDD" id="cd09274">
    <property type="entry name" value="RNase_HI_RT_Ty3"/>
    <property type="match status" value="1"/>
</dbReference>
<feature type="domain" description="Reverse transcriptase" evidence="10">
    <location>
        <begin position="2"/>
        <end position="180"/>
    </location>
</feature>
<evidence type="ECO:0000259" key="11">
    <source>
        <dbReference type="PROSITE" id="PS50994"/>
    </source>
</evidence>
<protein>
    <submittedName>
        <fullName evidence="12">Uncharacterized protein</fullName>
    </submittedName>
</protein>
<dbReference type="AlphaFoldDB" id="A0AAV2TWN5"/>
<dbReference type="Gene3D" id="3.30.420.10">
    <property type="entry name" value="Ribonuclease H-like superfamily/Ribonuclease H"/>
    <property type="match status" value="1"/>
</dbReference>
<dbReference type="FunFam" id="3.10.10.10:FF:000007">
    <property type="entry name" value="Retrovirus-related Pol polyprotein from transposon 17.6-like Protein"/>
    <property type="match status" value="1"/>
</dbReference>
<dbReference type="SUPFAM" id="SSF56672">
    <property type="entry name" value="DNA/RNA polymerases"/>
    <property type="match status" value="1"/>
</dbReference>
<dbReference type="GO" id="GO:0003964">
    <property type="term" value="F:RNA-directed DNA polymerase activity"/>
    <property type="evidence" value="ECO:0007669"/>
    <property type="project" value="UniProtKB-KW"/>
</dbReference>
<keyword evidence="2" id="KW-0808">Transferase</keyword>
<evidence type="ECO:0000256" key="2">
    <source>
        <dbReference type="ARBA" id="ARBA00022679"/>
    </source>
</evidence>
<dbReference type="InterPro" id="IPR012337">
    <property type="entry name" value="RNaseH-like_sf"/>
</dbReference>
<dbReference type="Proteomes" id="UP001497525">
    <property type="component" value="Unassembled WGS sequence"/>
</dbReference>
<dbReference type="Pfam" id="PF17921">
    <property type="entry name" value="Integrase_H2C2"/>
    <property type="match status" value="1"/>
</dbReference>
<evidence type="ECO:0000256" key="7">
    <source>
        <dbReference type="ARBA" id="ARBA00022918"/>
    </source>
</evidence>
<dbReference type="CDD" id="cd01647">
    <property type="entry name" value="RT_LTR"/>
    <property type="match status" value="1"/>
</dbReference>
<gene>
    <name evidence="12" type="ORF">CDAUBV1_LOCUS16506</name>
</gene>
<keyword evidence="1" id="KW-0645">Protease</keyword>
<dbReference type="PROSITE" id="PS50994">
    <property type="entry name" value="INTEGRASE"/>
    <property type="match status" value="1"/>
</dbReference>
<evidence type="ECO:0000256" key="4">
    <source>
        <dbReference type="ARBA" id="ARBA00022722"/>
    </source>
</evidence>
<dbReference type="FunFam" id="3.30.420.10:FF:000032">
    <property type="entry name" value="Retrovirus-related Pol polyprotein from transposon 297-like Protein"/>
    <property type="match status" value="1"/>
</dbReference>
<dbReference type="InterPro" id="IPR036397">
    <property type="entry name" value="RNaseH_sf"/>
</dbReference>
<dbReference type="InterPro" id="IPR043502">
    <property type="entry name" value="DNA/RNA_pol_sf"/>
</dbReference>
<keyword evidence="5" id="KW-0255">Endonuclease</keyword>
<feature type="compositionally biased region" description="Polar residues" evidence="9">
    <location>
        <begin position="788"/>
        <end position="826"/>
    </location>
</feature>
<dbReference type="Pfam" id="PF00078">
    <property type="entry name" value="RVT_1"/>
    <property type="match status" value="1"/>
</dbReference>
<dbReference type="PANTHER" id="PTHR37984">
    <property type="entry name" value="PROTEIN CBG26694"/>
    <property type="match status" value="1"/>
</dbReference>
<evidence type="ECO:0000259" key="10">
    <source>
        <dbReference type="PROSITE" id="PS50878"/>
    </source>
</evidence>
<evidence type="ECO:0000313" key="12">
    <source>
        <dbReference type="EMBL" id="CAL5141252.1"/>
    </source>
</evidence>
<dbReference type="GO" id="GO:0003676">
    <property type="term" value="F:nucleic acid binding"/>
    <property type="evidence" value="ECO:0007669"/>
    <property type="project" value="InterPro"/>
</dbReference>
<dbReference type="InterPro" id="IPR041577">
    <property type="entry name" value="RT_RNaseH_2"/>
</dbReference>
<dbReference type="Gene3D" id="3.30.70.270">
    <property type="match status" value="2"/>
</dbReference>
<feature type="region of interest" description="Disordered" evidence="9">
    <location>
        <begin position="788"/>
        <end position="835"/>
    </location>
</feature>
<dbReference type="FunFam" id="3.30.70.270:FF:000020">
    <property type="entry name" value="Transposon Tf2-6 polyprotein-like Protein"/>
    <property type="match status" value="1"/>
</dbReference>
<evidence type="ECO:0000313" key="13">
    <source>
        <dbReference type="Proteomes" id="UP001497525"/>
    </source>
</evidence>